<dbReference type="AlphaFoldDB" id="A0A166TG52"/>
<dbReference type="OrthoDB" id="2894197at2759"/>
<feature type="compositionally biased region" description="Acidic residues" evidence="1">
    <location>
        <begin position="416"/>
        <end position="435"/>
    </location>
</feature>
<feature type="region of interest" description="Disordered" evidence="1">
    <location>
        <begin position="410"/>
        <end position="440"/>
    </location>
</feature>
<reference evidence="2" key="1">
    <citation type="journal article" date="2016" name="Mol. Biol. Evol.">
        <title>Comparative Genomics of Early-Diverging Mushroom-Forming Fungi Provides Insights into the Origins of Lignocellulose Decay Capabilities.</title>
        <authorList>
            <person name="Nagy L.G."/>
            <person name="Riley R."/>
            <person name="Tritt A."/>
            <person name="Adam C."/>
            <person name="Daum C."/>
            <person name="Floudas D."/>
            <person name="Sun H."/>
            <person name="Yadav J.S."/>
            <person name="Pangilinan J."/>
            <person name="Larsson K.H."/>
            <person name="Matsuura K."/>
            <person name="Barry K."/>
            <person name="Labutti K."/>
            <person name="Kuo R."/>
            <person name="Ohm R.A."/>
            <person name="Bhattacharya S.S."/>
            <person name="Shirouzu T."/>
            <person name="Yoshinaga Y."/>
            <person name="Martin F.M."/>
            <person name="Grigoriev I.V."/>
            <person name="Hibbett D.S."/>
        </authorList>
    </citation>
    <scope>NUCLEOTIDE SEQUENCE [LARGE SCALE GENOMIC DNA]</scope>
    <source>
        <strain evidence="2">CBS 109695</strain>
    </source>
</reference>
<organism evidence="2">
    <name type="scientific">Athelia psychrophila</name>
    <dbReference type="NCBI Taxonomy" id="1759441"/>
    <lineage>
        <taxon>Eukaryota</taxon>
        <taxon>Fungi</taxon>
        <taxon>Dikarya</taxon>
        <taxon>Basidiomycota</taxon>
        <taxon>Agaricomycotina</taxon>
        <taxon>Agaricomycetes</taxon>
        <taxon>Agaricomycetidae</taxon>
        <taxon>Atheliales</taxon>
        <taxon>Atheliaceae</taxon>
        <taxon>Athelia</taxon>
    </lineage>
</organism>
<accession>A0A166TG52</accession>
<name>A0A166TG52_9AGAM</name>
<dbReference type="InterPro" id="IPR032675">
    <property type="entry name" value="LRR_dom_sf"/>
</dbReference>
<sequence length="468" mass="52677">MASNVSQQPPTNHTAPSGAQNAVFRSDANILTIPDNILEIIVMQDHNRDYRCWERPYAYRHTRQLSTTCRRFRKILLPVIYHSVFLIGSRKATEAFLDLMPVYGSFCHQLAIRLPGRGVEFCSLADAMRRQRKNLSNLELLELVIQLDGDRVTGESPSSQLEGWSTDILRKPCTITMVDQELRSWKALANALDGVKELRLHGFTLADAANGFQGAVLSSVRDLFMQLAAPKTFQTSTAKQLRTAFPNVVGITLPAAWCPNPAWIRHAFSGWQLQRINVGHVTDSWPSSTHGADDHAPHQGSSCKWAESLQVLLELHSSSLTSLALSTPMCAELDLANMVFPHLTSLTLRYIEFDDETVETHLKPFLPSPLQQLHIDDCSGLPESFSTWLDPALGRWPNLKTLSLKGIHTQQGPGDDLWEEADEEEREEWDHDDGEGWQSQSRIALEGYCDQRGVEFDDNSWVWFEGFG</sequence>
<dbReference type="EMBL" id="KV417493">
    <property type="protein sequence ID" value="KZP30582.1"/>
    <property type="molecule type" value="Genomic_DNA"/>
</dbReference>
<evidence type="ECO:0000313" key="2">
    <source>
        <dbReference type="EMBL" id="KZP30582.1"/>
    </source>
</evidence>
<dbReference type="SUPFAM" id="SSF52047">
    <property type="entry name" value="RNI-like"/>
    <property type="match status" value="1"/>
</dbReference>
<gene>
    <name evidence="2" type="ORF">FIBSPDRAFT_1038228</name>
</gene>
<proteinExistence type="predicted"/>
<dbReference type="Gene3D" id="3.80.10.10">
    <property type="entry name" value="Ribonuclease Inhibitor"/>
    <property type="match status" value="1"/>
</dbReference>
<evidence type="ECO:0008006" key="3">
    <source>
        <dbReference type="Google" id="ProtNLM"/>
    </source>
</evidence>
<evidence type="ECO:0000256" key="1">
    <source>
        <dbReference type="SAM" id="MobiDB-lite"/>
    </source>
</evidence>
<protein>
    <recommendedName>
        <fullName evidence="3">F-box domain-containing protein</fullName>
    </recommendedName>
</protein>